<dbReference type="Gene3D" id="1.10.1280.10">
    <property type="entry name" value="Di-copper center containing domain from catechol oxidase"/>
    <property type="match status" value="1"/>
</dbReference>
<dbReference type="GO" id="GO:0046872">
    <property type="term" value="F:metal ion binding"/>
    <property type="evidence" value="ECO:0007669"/>
    <property type="project" value="UniProtKB-KW"/>
</dbReference>
<reference evidence="5 6" key="1">
    <citation type="submission" date="2016-10" db="EMBL/GenBank/DDBJ databases">
        <title>Draft genome sequence of Coniochaeta ligniaria NRRL30616, a lignocellulolytic fungus for bioabatement of inhibitors in plant biomass hydrolysates.</title>
        <authorList>
            <consortium name="DOE Joint Genome Institute"/>
            <person name="Jimenez D.J."/>
            <person name="Hector R.E."/>
            <person name="Riley R."/>
            <person name="Sun H."/>
            <person name="Grigoriev I.V."/>
            <person name="Van Elsas J.D."/>
            <person name="Nichols N.N."/>
        </authorList>
    </citation>
    <scope>NUCLEOTIDE SEQUENCE [LARGE SCALE GENOMIC DNA]</scope>
    <source>
        <strain evidence="5 6">NRRL 30616</strain>
    </source>
</reference>
<evidence type="ECO:0000259" key="4">
    <source>
        <dbReference type="PROSITE" id="PS00498"/>
    </source>
</evidence>
<keyword evidence="1" id="KW-0479">Metal-binding</keyword>
<evidence type="ECO:0000313" key="5">
    <source>
        <dbReference type="EMBL" id="OIW28973.1"/>
    </source>
</evidence>
<evidence type="ECO:0000313" key="6">
    <source>
        <dbReference type="Proteomes" id="UP000182658"/>
    </source>
</evidence>
<dbReference type="GO" id="GO:0016491">
    <property type="term" value="F:oxidoreductase activity"/>
    <property type="evidence" value="ECO:0007669"/>
    <property type="project" value="InterPro"/>
</dbReference>
<keyword evidence="3" id="KW-0732">Signal</keyword>
<dbReference type="InterPro" id="IPR008922">
    <property type="entry name" value="Di-copper_centre_dom_sf"/>
</dbReference>
<dbReference type="PANTHER" id="PTHR11474">
    <property type="entry name" value="TYROSINASE FAMILY MEMBER"/>
    <property type="match status" value="1"/>
</dbReference>
<organism evidence="5 6">
    <name type="scientific">Coniochaeta ligniaria NRRL 30616</name>
    <dbReference type="NCBI Taxonomy" id="1408157"/>
    <lineage>
        <taxon>Eukaryota</taxon>
        <taxon>Fungi</taxon>
        <taxon>Dikarya</taxon>
        <taxon>Ascomycota</taxon>
        <taxon>Pezizomycotina</taxon>
        <taxon>Sordariomycetes</taxon>
        <taxon>Sordariomycetidae</taxon>
        <taxon>Coniochaetales</taxon>
        <taxon>Coniochaetaceae</taxon>
        <taxon>Coniochaeta</taxon>
    </lineage>
</organism>
<name>A0A1J7INL6_9PEZI</name>
<protein>
    <submittedName>
        <fullName evidence="5">Di-copper centre-containing protein</fullName>
    </submittedName>
</protein>
<dbReference type="STRING" id="1408157.A0A1J7INL6"/>
<dbReference type="EMBL" id="KV875098">
    <property type="protein sequence ID" value="OIW28973.1"/>
    <property type="molecule type" value="Genomic_DNA"/>
</dbReference>
<dbReference type="PROSITE" id="PS00498">
    <property type="entry name" value="TYROSINASE_2"/>
    <property type="match status" value="1"/>
</dbReference>
<evidence type="ECO:0000256" key="1">
    <source>
        <dbReference type="ARBA" id="ARBA00022723"/>
    </source>
</evidence>
<evidence type="ECO:0000256" key="2">
    <source>
        <dbReference type="ARBA" id="ARBA00023008"/>
    </source>
</evidence>
<feature type="domain" description="Tyrosinase copper-binding" evidence="4">
    <location>
        <begin position="285"/>
        <end position="296"/>
    </location>
</feature>
<dbReference type="SUPFAM" id="SSF48056">
    <property type="entry name" value="Di-copper centre-containing domain"/>
    <property type="match status" value="1"/>
</dbReference>
<feature type="signal peptide" evidence="3">
    <location>
        <begin position="1"/>
        <end position="19"/>
    </location>
</feature>
<dbReference type="OrthoDB" id="6132182at2759"/>
<sequence length="374" mass="41959">MRATDLVVVIWLLMAFSVASPCAPKSKSTIEPKRVRPNHGVNKCTTPLIRKEWRTLTSAEKRQYIAAVKCLQARPPRLQEDFSGSRSRYDDFVASHISQTGYIHFNGFFHPWHRLMVAQYEAELRSKCHYNGAQPYWDWTLDAKSEEAWINSPIFSPVDGFGGNGPYVDSSKDPSVQTRIPGKTGGGCVQDGPFTVDKYIVAMGPGVWTEPNPRCLRRDFAPAFAVSKCNGSEVEWSQRAETFADFDERAQGDIKVAGMTYHPGGHFGVGGELGELANQHSSPGDPLFYLHHGNVDRLWAKWQAKDMKKRTKDIAGPIWQFAPPFHFLDDRPDTSEPVTLDSPMHFSGLLPGEVTIRDAMDTMGGHLCYTYDKF</sequence>
<evidence type="ECO:0000256" key="3">
    <source>
        <dbReference type="SAM" id="SignalP"/>
    </source>
</evidence>
<dbReference type="Proteomes" id="UP000182658">
    <property type="component" value="Unassembled WGS sequence"/>
</dbReference>
<dbReference type="PRINTS" id="PR00092">
    <property type="entry name" value="TYROSINASE"/>
</dbReference>
<keyword evidence="2" id="KW-0186">Copper</keyword>
<proteinExistence type="predicted"/>
<dbReference type="Pfam" id="PF00264">
    <property type="entry name" value="Tyrosinase"/>
    <property type="match status" value="1"/>
</dbReference>
<accession>A0A1J7INL6</accession>
<dbReference type="PANTHER" id="PTHR11474:SF126">
    <property type="entry name" value="TYROSINASE-LIKE PROTEIN TYR-1-RELATED"/>
    <property type="match status" value="1"/>
</dbReference>
<keyword evidence="6" id="KW-1185">Reference proteome</keyword>
<dbReference type="AlphaFoldDB" id="A0A1J7INL6"/>
<dbReference type="InterPro" id="IPR002227">
    <property type="entry name" value="Tyrosinase_Cu-bd"/>
</dbReference>
<feature type="chain" id="PRO_5012001094" evidence="3">
    <location>
        <begin position="20"/>
        <end position="374"/>
    </location>
</feature>
<gene>
    <name evidence="5" type="ORF">CONLIGDRAFT_681900</name>
</gene>
<dbReference type="InterPro" id="IPR050316">
    <property type="entry name" value="Tyrosinase/Hemocyanin"/>
</dbReference>
<dbReference type="InParanoid" id="A0A1J7INL6"/>